<evidence type="ECO:0000256" key="10">
    <source>
        <dbReference type="ARBA" id="ARBA00022837"/>
    </source>
</evidence>
<evidence type="ECO:0000256" key="3">
    <source>
        <dbReference type="ARBA" id="ARBA00006873"/>
    </source>
</evidence>
<dbReference type="PRINTS" id="PR00461">
    <property type="entry name" value="PLPEROXIDASE"/>
</dbReference>
<protein>
    <recommendedName>
        <fullName evidence="4 20">Peroxidase</fullName>
        <ecNumber evidence="4 20">1.11.1.7</ecNumber>
    </recommendedName>
</protein>
<reference evidence="22 23" key="1">
    <citation type="submission" date="2022-03" db="EMBL/GenBank/DDBJ databases">
        <authorList>
            <person name="Macdonald S."/>
            <person name="Ahmed S."/>
            <person name="Newling K."/>
        </authorList>
    </citation>
    <scope>NUCLEOTIDE SEQUENCE [LARGE SCALE GENOMIC DNA]</scope>
</reference>
<keyword evidence="7 20" id="KW-0349">Heme</keyword>
<comment type="similarity">
    <text evidence="20">Belongs to the peroxidase family. Classical plant (class III) peroxidase subfamily.</text>
</comment>
<evidence type="ECO:0000256" key="6">
    <source>
        <dbReference type="ARBA" id="ARBA00022559"/>
    </source>
</evidence>
<feature type="binding site" evidence="17">
    <location>
        <position position="74"/>
    </location>
    <ligand>
        <name>Ca(2+)</name>
        <dbReference type="ChEBI" id="CHEBI:29108"/>
        <label>1</label>
    </ligand>
</feature>
<evidence type="ECO:0000256" key="7">
    <source>
        <dbReference type="ARBA" id="ARBA00022617"/>
    </source>
</evidence>
<sequence length="328" mass="35436">MAMKNSTISALIVILALFSSSHVSYGELRLGFYSKTCPNVEQIVSQVVKDAFSKNSTLAPLMLRLYFHDCFSNGCDASLLLDGSASEKTAPPNLSVDGYALIDTVKTAVEKNCTGVVSCSDIIALATRDLVTLASGGKTRYEIPTGRFDGKVSSAATVKLPGPKMSVSDTIKMFEDRNLNVTDMVLLLGGHTIGVAHCSFILDRLYNFKNTGKPDPSMNTTLVEELKKQCPKDSVEQVINLDQDASSSNIVDASFYKQIRSRRGILHIDQLLATDPLTSDVVMNLANGNDFLARFGQAMVKLGSVGVLDKVTGEIRTSCRSCKNPLCT</sequence>
<name>A0ABC8KT41_ERUVS</name>
<feature type="site" description="Transition state stabilizer" evidence="18">
    <location>
        <position position="64"/>
    </location>
</feature>
<dbReference type="PRINTS" id="PR00458">
    <property type="entry name" value="PEROXIDASE"/>
</dbReference>
<feature type="disulfide bond" evidence="19">
    <location>
        <begin position="119"/>
        <end position="319"/>
    </location>
</feature>
<feature type="signal peptide" evidence="20">
    <location>
        <begin position="1"/>
        <end position="26"/>
    </location>
</feature>
<dbReference type="EC" id="1.11.1.7" evidence="4 20"/>
<evidence type="ECO:0000256" key="5">
    <source>
        <dbReference type="ARBA" id="ARBA00022525"/>
    </source>
</evidence>
<keyword evidence="9 20" id="KW-0732">Signal</keyword>
<dbReference type="GO" id="GO:0046872">
    <property type="term" value="F:metal ion binding"/>
    <property type="evidence" value="ECO:0007669"/>
    <property type="project" value="UniProtKB-UniRule"/>
</dbReference>
<evidence type="ECO:0000256" key="17">
    <source>
        <dbReference type="PIRSR" id="PIRSR600823-3"/>
    </source>
</evidence>
<feature type="disulfide bond" evidence="19">
    <location>
        <begin position="198"/>
        <end position="230"/>
    </location>
</feature>
<comment type="cofactor">
    <cofactor evidence="17 20">
        <name>heme b</name>
        <dbReference type="ChEBI" id="CHEBI:60344"/>
    </cofactor>
    <text evidence="17 20">Binds 1 heme b (iron(II)-protoporphyrin IX) group per subunit.</text>
</comment>
<feature type="disulfide bond" evidence="19">
    <location>
        <begin position="70"/>
        <end position="75"/>
    </location>
</feature>
<dbReference type="PROSITE" id="PS00436">
    <property type="entry name" value="PEROXIDASE_2"/>
    <property type="match status" value="1"/>
</dbReference>
<evidence type="ECO:0000256" key="13">
    <source>
        <dbReference type="ARBA" id="ARBA00023157"/>
    </source>
</evidence>
<keyword evidence="23" id="KW-1185">Reference proteome</keyword>
<dbReference type="CDD" id="cd00693">
    <property type="entry name" value="secretory_peroxidase"/>
    <property type="match status" value="1"/>
</dbReference>
<dbReference type="GO" id="GO:0042744">
    <property type="term" value="P:hydrogen peroxide catabolic process"/>
    <property type="evidence" value="ECO:0007669"/>
    <property type="project" value="UniProtKB-KW"/>
</dbReference>
<dbReference type="Gene3D" id="1.10.520.10">
    <property type="match status" value="1"/>
</dbReference>
<evidence type="ECO:0000256" key="12">
    <source>
        <dbReference type="ARBA" id="ARBA00023004"/>
    </source>
</evidence>
<evidence type="ECO:0000256" key="9">
    <source>
        <dbReference type="ARBA" id="ARBA00022729"/>
    </source>
</evidence>
<keyword evidence="14 20" id="KW-0376">Hydrogen peroxide</keyword>
<feature type="binding site" evidence="17">
    <location>
        <position position="76"/>
    </location>
    <ligand>
        <name>Ca(2+)</name>
        <dbReference type="ChEBI" id="CHEBI:29108"/>
        <label>1</label>
    </ligand>
</feature>
<keyword evidence="8 17" id="KW-0479">Metal-binding</keyword>
<feature type="binding site" evidence="17">
    <location>
        <position position="78"/>
    </location>
    <ligand>
        <name>Ca(2+)</name>
        <dbReference type="ChEBI" id="CHEBI:29108"/>
        <label>1</label>
    </ligand>
</feature>
<comment type="cofactor">
    <cofactor evidence="17 20">
        <name>Ca(2+)</name>
        <dbReference type="ChEBI" id="CHEBI:29108"/>
    </cofactor>
    <text evidence="17 20">Binds 2 calcium ions per subunit.</text>
</comment>
<feature type="binding site" evidence="17">
    <location>
        <position position="87"/>
    </location>
    <ligand>
        <name>Ca(2+)</name>
        <dbReference type="ChEBI" id="CHEBI:29108"/>
        <label>1</label>
    </ligand>
</feature>
<dbReference type="SUPFAM" id="SSF48113">
    <property type="entry name" value="Heme-dependent peroxidases"/>
    <property type="match status" value="1"/>
</dbReference>
<feature type="domain" description="Plant heme peroxidase family profile" evidence="21">
    <location>
        <begin position="27"/>
        <end position="323"/>
    </location>
</feature>
<organism evidence="22 23">
    <name type="scientific">Eruca vesicaria subsp. sativa</name>
    <name type="common">Garden rocket</name>
    <name type="synonym">Eruca sativa</name>
    <dbReference type="NCBI Taxonomy" id="29727"/>
    <lineage>
        <taxon>Eukaryota</taxon>
        <taxon>Viridiplantae</taxon>
        <taxon>Streptophyta</taxon>
        <taxon>Embryophyta</taxon>
        <taxon>Tracheophyta</taxon>
        <taxon>Spermatophyta</taxon>
        <taxon>Magnoliopsida</taxon>
        <taxon>eudicotyledons</taxon>
        <taxon>Gunneridae</taxon>
        <taxon>Pentapetalae</taxon>
        <taxon>rosids</taxon>
        <taxon>malvids</taxon>
        <taxon>Brassicales</taxon>
        <taxon>Brassicaceae</taxon>
        <taxon>Brassiceae</taxon>
        <taxon>Eruca</taxon>
    </lineage>
</organism>
<keyword evidence="13 19" id="KW-1015">Disulfide bond</keyword>
<keyword evidence="6 20" id="KW-0575">Peroxidase</keyword>
<dbReference type="InterPro" id="IPR000823">
    <property type="entry name" value="Peroxidase_pln"/>
</dbReference>
<dbReference type="InterPro" id="IPR019793">
    <property type="entry name" value="Peroxidases_heam-ligand_BS"/>
</dbReference>
<keyword evidence="11 20" id="KW-0560">Oxidoreductase</keyword>
<dbReference type="InterPro" id="IPR010255">
    <property type="entry name" value="Haem_peroxidase_sf"/>
</dbReference>
<evidence type="ECO:0000256" key="11">
    <source>
        <dbReference type="ARBA" id="ARBA00023002"/>
    </source>
</evidence>
<feature type="chain" id="PRO_5044526303" description="Peroxidase" evidence="20">
    <location>
        <begin position="27"/>
        <end position="328"/>
    </location>
</feature>
<dbReference type="PROSITE" id="PS50873">
    <property type="entry name" value="PEROXIDASE_4"/>
    <property type="match status" value="1"/>
</dbReference>
<evidence type="ECO:0000256" key="16">
    <source>
        <dbReference type="PIRSR" id="PIRSR600823-2"/>
    </source>
</evidence>
<dbReference type="InterPro" id="IPR033905">
    <property type="entry name" value="Secretory_peroxidase"/>
</dbReference>
<proteinExistence type="inferred from homology"/>
<evidence type="ECO:0000256" key="14">
    <source>
        <dbReference type="ARBA" id="ARBA00023324"/>
    </source>
</evidence>
<evidence type="ECO:0000256" key="8">
    <source>
        <dbReference type="ARBA" id="ARBA00022723"/>
    </source>
</evidence>
<evidence type="ECO:0000256" key="2">
    <source>
        <dbReference type="ARBA" id="ARBA00002322"/>
    </source>
</evidence>
<dbReference type="Pfam" id="PF00141">
    <property type="entry name" value="peroxidase"/>
    <property type="match status" value="1"/>
</dbReference>
<feature type="binding site" evidence="17">
    <location>
        <position position="69"/>
    </location>
    <ligand>
        <name>Ca(2+)</name>
        <dbReference type="ChEBI" id="CHEBI:29108"/>
        <label>1</label>
    </ligand>
</feature>
<feature type="binding site" evidence="16">
    <location>
        <position position="161"/>
    </location>
    <ligand>
        <name>substrate</name>
    </ligand>
</feature>
<dbReference type="PANTHER" id="PTHR31517:SF59">
    <property type="entry name" value="PEROXIDASE"/>
    <property type="match status" value="1"/>
</dbReference>
<keyword evidence="12 17" id="KW-0408">Iron</keyword>
<comment type="similarity">
    <text evidence="3">Belongs to the peroxidase family. Ascorbate peroxidase subfamily.</text>
</comment>
<dbReference type="PANTHER" id="PTHR31517">
    <property type="match status" value="1"/>
</dbReference>
<keyword evidence="10 17" id="KW-0106">Calcium</keyword>
<dbReference type="EMBL" id="CAKOAT010330709">
    <property type="protein sequence ID" value="CAH8362425.1"/>
    <property type="molecule type" value="Genomic_DNA"/>
</dbReference>
<feature type="binding site" evidence="17">
    <location>
        <position position="192"/>
    </location>
    <ligand>
        <name>Ca(2+)</name>
        <dbReference type="ChEBI" id="CHEBI:29108"/>
        <label>2</label>
    </ligand>
</feature>
<evidence type="ECO:0000256" key="1">
    <source>
        <dbReference type="ARBA" id="ARBA00000189"/>
    </source>
</evidence>
<comment type="function">
    <text evidence="2">Removal of H(2)O(2), oxidation of toxic reductants, biosynthesis and degradation of lignin, suberization, auxin catabolism, response to environmental stresses such as wounding, pathogen attack and oxidative stress. These functions might be dependent on each isozyme/isoform in each plant tissue.</text>
</comment>
<comment type="catalytic activity">
    <reaction evidence="1 20">
        <text>2 a phenolic donor + H2O2 = 2 a phenolic radical donor + 2 H2O</text>
        <dbReference type="Rhea" id="RHEA:56136"/>
        <dbReference type="ChEBI" id="CHEBI:15377"/>
        <dbReference type="ChEBI" id="CHEBI:16240"/>
        <dbReference type="ChEBI" id="CHEBI:139520"/>
        <dbReference type="ChEBI" id="CHEBI:139521"/>
        <dbReference type="EC" id="1.11.1.7"/>
    </reaction>
</comment>
<dbReference type="InterPro" id="IPR002016">
    <property type="entry name" value="Haem_peroxidase"/>
</dbReference>
<evidence type="ECO:0000313" key="23">
    <source>
        <dbReference type="Proteomes" id="UP001642260"/>
    </source>
</evidence>
<dbReference type="GO" id="GO:0006979">
    <property type="term" value="P:response to oxidative stress"/>
    <property type="evidence" value="ECO:0007669"/>
    <property type="project" value="UniProtKB-UniRule"/>
</dbReference>
<dbReference type="GO" id="GO:0020037">
    <property type="term" value="F:heme binding"/>
    <property type="evidence" value="ECO:0007669"/>
    <property type="project" value="UniProtKB-UniRule"/>
</dbReference>
<evidence type="ECO:0000313" key="22">
    <source>
        <dbReference type="EMBL" id="CAH8362425.1"/>
    </source>
</evidence>
<evidence type="ECO:0000259" key="21">
    <source>
        <dbReference type="PROSITE" id="PS50873"/>
    </source>
</evidence>
<dbReference type="Proteomes" id="UP001642260">
    <property type="component" value="Unassembled WGS sequence"/>
</dbReference>
<evidence type="ECO:0000256" key="20">
    <source>
        <dbReference type="RuleBase" id="RU362060"/>
    </source>
</evidence>
<dbReference type="FunFam" id="1.10.420.10:FF:000007">
    <property type="entry name" value="Peroxidase"/>
    <property type="match status" value="1"/>
</dbReference>
<keyword evidence="5 20" id="KW-0964">Secreted</keyword>
<dbReference type="GO" id="GO:0140825">
    <property type="term" value="F:lactoperoxidase activity"/>
    <property type="evidence" value="ECO:0007669"/>
    <property type="project" value="UniProtKB-EC"/>
</dbReference>
<evidence type="ECO:0000256" key="18">
    <source>
        <dbReference type="PIRSR" id="PIRSR600823-4"/>
    </source>
</evidence>
<comment type="subcellular location">
    <subcellularLocation>
        <location evidence="20">Secreted</location>
    </subcellularLocation>
</comment>
<comment type="caution">
    <text evidence="22">The sequence shown here is derived from an EMBL/GenBank/DDBJ whole genome shotgun (WGS) entry which is preliminary data.</text>
</comment>
<feature type="active site" description="Proton acceptor" evidence="15">
    <location>
        <position position="68"/>
    </location>
</feature>
<feature type="binding site" evidence="17">
    <location>
        <position position="252"/>
    </location>
    <ligand>
        <name>Ca(2+)</name>
        <dbReference type="ChEBI" id="CHEBI:29108"/>
        <label>2</label>
    </ligand>
</feature>
<dbReference type="InterPro" id="IPR019794">
    <property type="entry name" value="Peroxidases_AS"/>
</dbReference>
<dbReference type="Gene3D" id="1.10.420.10">
    <property type="entry name" value="Peroxidase, domain 2"/>
    <property type="match status" value="1"/>
</dbReference>
<gene>
    <name evidence="22" type="ORF">ERUC_LOCUS28181</name>
</gene>
<dbReference type="GO" id="GO:0005576">
    <property type="term" value="C:extracellular region"/>
    <property type="evidence" value="ECO:0007669"/>
    <property type="project" value="UniProtKB-SubCell"/>
</dbReference>
<dbReference type="FunFam" id="1.10.520.10:FF:000008">
    <property type="entry name" value="Peroxidase"/>
    <property type="match status" value="1"/>
</dbReference>
<dbReference type="AlphaFoldDB" id="A0ABC8KT41"/>
<evidence type="ECO:0000256" key="4">
    <source>
        <dbReference type="ARBA" id="ARBA00012313"/>
    </source>
</evidence>
<evidence type="ECO:0000256" key="19">
    <source>
        <dbReference type="PIRSR" id="PIRSR600823-5"/>
    </source>
</evidence>
<feature type="binding site" description="axial binding residue" evidence="17">
    <location>
        <position position="191"/>
    </location>
    <ligand>
        <name>heme b</name>
        <dbReference type="ChEBI" id="CHEBI:60344"/>
    </ligand>
    <ligandPart>
        <name>Fe</name>
        <dbReference type="ChEBI" id="CHEBI:18248"/>
    </ligandPart>
</feature>
<accession>A0ABC8KT41</accession>
<feature type="binding site" evidence="17">
    <location>
        <position position="244"/>
    </location>
    <ligand>
        <name>Ca(2+)</name>
        <dbReference type="ChEBI" id="CHEBI:29108"/>
        <label>2</label>
    </ligand>
</feature>
<evidence type="ECO:0000256" key="15">
    <source>
        <dbReference type="PIRSR" id="PIRSR600823-1"/>
    </source>
</evidence>
<dbReference type="PROSITE" id="PS00435">
    <property type="entry name" value="PEROXIDASE_1"/>
    <property type="match status" value="1"/>
</dbReference>
<feature type="disulfide bond" evidence="19">
    <location>
        <begin position="37"/>
        <end position="113"/>
    </location>
</feature>